<dbReference type="RefSeq" id="WP_167084295.1">
    <property type="nucleotide sequence ID" value="NZ_BAAADC010000001.1"/>
</dbReference>
<accession>A0A846N4E2</accession>
<sequence length="80" mass="8354">MNCPHCGTPFPSRPRARMLTSGIGLIAAGFLLLLFVHFPVAVLAAVLMTVFGATSVKAALKAGAPICRACKRPLPIVINP</sequence>
<dbReference type="AlphaFoldDB" id="A0A846N4E2"/>
<gene>
    <name evidence="2" type="ORF">FHS83_003380</name>
</gene>
<name>A0A846N4E2_9PROT</name>
<keyword evidence="3" id="KW-1185">Reference proteome</keyword>
<keyword evidence="1" id="KW-1133">Transmembrane helix</keyword>
<keyword evidence="1" id="KW-0812">Transmembrane</keyword>
<evidence type="ECO:0000313" key="3">
    <source>
        <dbReference type="Proteomes" id="UP000570514"/>
    </source>
</evidence>
<dbReference type="Proteomes" id="UP000570514">
    <property type="component" value="Unassembled WGS sequence"/>
</dbReference>
<proteinExistence type="predicted"/>
<feature type="transmembrane region" description="Helical" evidence="1">
    <location>
        <begin position="23"/>
        <end position="51"/>
    </location>
</feature>
<comment type="caution">
    <text evidence="2">The sequence shown here is derived from an EMBL/GenBank/DDBJ whole genome shotgun (WGS) entry which is preliminary data.</text>
</comment>
<protein>
    <submittedName>
        <fullName evidence="2">Uncharacterized protein</fullName>
    </submittedName>
</protein>
<organism evidence="2 3">
    <name type="scientific">Rhizomicrobium palustre</name>
    <dbReference type="NCBI Taxonomy" id="189966"/>
    <lineage>
        <taxon>Bacteria</taxon>
        <taxon>Pseudomonadati</taxon>
        <taxon>Pseudomonadota</taxon>
        <taxon>Alphaproteobacteria</taxon>
        <taxon>Micropepsales</taxon>
        <taxon>Micropepsaceae</taxon>
        <taxon>Rhizomicrobium</taxon>
    </lineage>
</organism>
<keyword evidence="1" id="KW-0472">Membrane</keyword>
<dbReference type="EMBL" id="JAASRM010000001">
    <property type="protein sequence ID" value="NIK90062.1"/>
    <property type="molecule type" value="Genomic_DNA"/>
</dbReference>
<reference evidence="2 3" key="1">
    <citation type="submission" date="2020-03" db="EMBL/GenBank/DDBJ databases">
        <title>Genomic Encyclopedia of Type Strains, Phase IV (KMG-IV): sequencing the most valuable type-strain genomes for metagenomic binning, comparative biology and taxonomic classification.</title>
        <authorList>
            <person name="Goeker M."/>
        </authorList>
    </citation>
    <scope>NUCLEOTIDE SEQUENCE [LARGE SCALE GENOMIC DNA]</scope>
    <source>
        <strain evidence="2 3">DSM 19867</strain>
    </source>
</reference>
<evidence type="ECO:0000313" key="2">
    <source>
        <dbReference type="EMBL" id="NIK90062.1"/>
    </source>
</evidence>
<evidence type="ECO:0000256" key="1">
    <source>
        <dbReference type="SAM" id="Phobius"/>
    </source>
</evidence>